<organism evidence="1 2">
    <name type="scientific">Streptomyces chryseus</name>
    <dbReference type="NCBI Taxonomy" id="68186"/>
    <lineage>
        <taxon>Bacteria</taxon>
        <taxon>Bacillati</taxon>
        <taxon>Actinomycetota</taxon>
        <taxon>Actinomycetes</taxon>
        <taxon>Kitasatosporales</taxon>
        <taxon>Streptomycetaceae</taxon>
        <taxon>Streptomyces</taxon>
    </lineage>
</organism>
<dbReference type="Proteomes" id="UP000599437">
    <property type="component" value="Unassembled WGS sequence"/>
</dbReference>
<name>A0ABQ3DN87_9ACTN</name>
<evidence type="ECO:0000313" key="1">
    <source>
        <dbReference type="EMBL" id="GHB04845.1"/>
    </source>
</evidence>
<accession>A0ABQ3DN87</accession>
<evidence type="ECO:0000313" key="2">
    <source>
        <dbReference type="Proteomes" id="UP000599437"/>
    </source>
</evidence>
<gene>
    <name evidence="1" type="ORF">GCM10010346_29770</name>
</gene>
<comment type="caution">
    <text evidence="1">The sequence shown here is derived from an EMBL/GenBank/DDBJ whole genome shotgun (WGS) entry which is preliminary data.</text>
</comment>
<proteinExistence type="predicted"/>
<reference evidence="2" key="1">
    <citation type="journal article" date="2019" name="Int. J. Syst. Evol. Microbiol.">
        <title>The Global Catalogue of Microorganisms (GCM) 10K type strain sequencing project: providing services to taxonomists for standard genome sequencing and annotation.</title>
        <authorList>
            <consortium name="The Broad Institute Genomics Platform"/>
            <consortium name="The Broad Institute Genome Sequencing Center for Infectious Disease"/>
            <person name="Wu L."/>
            <person name="Ma J."/>
        </authorList>
    </citation>
    <scope>NUCLEOTIDE SEQUENCE [LARGE SCALE GENOMIC DNA]</scope>
    <source>
        <strain evidence="2">JCM 4737</strain>
    </source>
</reference>
<sequence>MPGNAHTAQGEAAAAAVRVLRETLNGLCPTETQVTRKDGLPYHRALGILPPVRERRPHEILDPWRAA</sequence>
<protein>
    <submittedName>
        <fullName evidence="1">Uncharacterized protein</fullName>
    </submittedName>
</protein>
<dbReference type="EMBL" id="BMVO01000008">
    <property type="protein sequence ID" value="GHB04845.1"/>
    <property type="molecule type" value="Genomic_DNA"/>
</dbReference>
<keyword evidence="2" id="KW-1185">Reference proteome</keyword>